<feature type="binding site" evidence="3">
    <location>
        <position position="970"/>
    </location>
    <ligand>
        <name>ATP</name>
        <dbReference type="ChEBI" id="CHEBI:30616"/>
    </ligand>
</feature>
<dbReference type="InterPro" id="IPR040185">
    <property type="entry name" value="Far11/STRP"/>
</dbReference>
<evidence type="ECO:0000256" key="4">
    <source>
        <dbReference type="SAM" id="MobiDB-lite"/>
    </source>
</evidence>
<feature type="region of interest" description="Disordered" evidence="4">
    <location>
        <begin position="1232"/>
        <end position="1326"/>
    </location>
</feature>
<dbReference type="PROSITE" id="PS00107">
    <property type="entry name" value="PROTEIN_KINASE_ATP"/>
    <property type="match status" value="1"/>
</dbReference>
<organism evidence="6 7">
    <name type="scientific">Mucor flavus</name>
    <dbReference type="NCBI Taxonomy" id="439312"/>
    <lineage>
        <taxon>Eukaryota</taxon>
        <taxon>Fungi</taxon>
        <taxon>Fungi incertae sedis</taxon>
        <taxon>Mucoromycota</taxon>
        <taxon>Mucoromycotina</taxon>
        <taxon>Mucoromycetes</taxon>
        <taxon>Mucorales</taxon>
        <taxon>Mucorineae</taxon>
        <taxon>Mucoraceae</taxon>
        <taxon>Mucor</taxon>
    </lineage>
</organism>
<dbReference type="CDD" id="cd14127">
    <property type="entry name" value="STKc_CK1_fungal"/>
    <property type="match status" value="1"/>
</dbReference>
<feature type="region of interest" description="Disordered" evidence="4">
    <location>
        <begin position="765"/>
        <end position="785"/>
    </location>
</feature>
<dbReference type="Gene3D" id="1.10.510.10">
    <property type="entry name" value="Transferase(Phosphotransferase) domain 1"/>
    <property type="match status" value="1"/>
</dbReference>
<dbReference type="InterPro" id="IPR011009">
    <property type="entry name" value="Kinase-like_dom_sf"/>
</dbReference>
<evidence type="ECO:0000259" key="5">
    <source>
        <dbReference type="PROSITE" id="PS50011"/>
    </source>
</evidence>
<dbReference type="InterPro" id="IPR012486">
    <property type="entry name" value="Far11/STRP_N"/>
</dbReference>
<gene>
    <name evidence="6" type="ORF">MFLAVUS_003536</name>
</gene>
<name>A0ABP9YTC4_9FUNG</name>
<dbReference type="SMART" id="SM01293">
    <property type="entry name" value="DUF3402"/>
    <property type="match status" value="1"/>
</dbReference>
<dbReference type="PANTHER" id="PTHR13239:SF4">
    <property type="entry name" value="AT25231P"/>
    <property type="match status" value="1"/>
</dbReference>
<keyword evidence="1 3" id="KW-0547">Nucleotide-binding</keyword>
<dbReference type="PROSITE" id="PS00108">
    <property type="entry name" value="PROTEIN_KINASE_ST"/>
    <property type="match status" value="1"/>
</dbReference>
<dbReference type="InterPro" id="IPR008271">
    <property type="entry name" value="Ser/Thr_kinase_AS"/>
</dbReference>
<dbReference type="EMBL" id="BAABUK010000006">
    <property type="protein sequence ID" value="GAA5810117.1"/>
    <property type="molecule type" value="Genomic_DNA"/>
</dbReference>
<accession>A0ABP9YTC4</accession>
<feature type="compositionally biased region" description="Polar residues" evidence="4">
    <location>
        <begin position="1247"/>
        <end position="1265"/>
    </location>
</feature>
<keyword evidence="7" id="KW-1185">Reference proteome</keyword>
<comment type="caution">
    <text evidence="6">The sequence shown here is derived from an EMBL/GenBank/DDBJ whole genome shotgun (WGS) entry which is preliminary data.</text>
</comment>
<evidence type="ECO:0000256" key="2">
    <source>
        <dbReference type="ARBA" id="ARBA00022840"/>
    </source>
</evidence>
<dbReference type="InterPro" id="IPR021819">
    <property type="entry name" value="Far11/STRP_C"/>
</dbReference>
<feature type="domain" description="Protein kinase" evidence="5">
    <location>
        <begin position="941"/>
        <end position="1225"/>
    </location>
</feature>
<dbReference type="Pfam" id="PF07923">
    <property type="entry name" value="N1221"/>
    <property type="match status" value="1"/>
</dbReference>
<feature type="compositionally biased region" description="Basic and acidic residues" evidence="4">
    <location>
        <begin position="1301"/>
        <end position="1312"/>
    </location>
</feature>
<reference evidence="6 7" key="1">
    <citation type="submission" date="2024-04" db="EMBL/GenBank/DDBJ databases">
        <title>genome sequences of Mucor flavus KT1a and Helicostylum pulchrum KT1b strains isolated from the surface of a dry-aged beef.</title>
        <authorList>
            <person name="Toyotome T."/>
            <person name="Hosono M."/>
            <person name="Torimaru M."/>
            <person name="Fukuda K."/>
            <person name="Mikami N."/>
        </authorList>
    </citation>
    <scope>NUCLEOTIDE SEQUENCE [LARGE SCALE GENOMIC DNA]</scope>
    <source>
        <strain evidence="6 7">KT1a</strain>
    </source>
</reference>
<feature type="region of interest" description="Disordered" evidence="4">
    <location>
        <begin position="895"/>
        <end position="929"/>
    </location>
</feature>
<dbReference type="InterPro" id="IPR000719">
    <property type="entry name" value="Prot_kinase_dom"/>
</dbReference>
<sequence>MSQQVEYQDPILTPGNLRKIVQNLPGKVKEQHTEYEYQCDADTLENEINDFFKYTEVTVQLQEYRKLYEKEYNGGTMRRQDIVLLLDQLELSDQESRLKASKLLVYIALGCFTMNRKESNQDRIQKLMEHTNLLIECGAFNIFYQKLQQSLDSWIELDLYLTLLYVLLESQRDQFPSKSSKKFKLDLVTMEPNLTGFLLSLVAKLREKLNTSFPVKKVILLLWKSLLFMSGGLESIKEFNLIYKESFGLSTNPNIISKSTPQDLHLFQTQVTDKYPGYIAPKFPIDISSPLTLHASTALSRAMGYTNATNQIELLYQTLFPPKSSMNGTSVFLANKKSNHQTQHYFMYPSHVSPTFVLPLTHQGSGVPQSIKEAGQVFEKHMHTSLSNYQVIQERSKGIQRWKLIEETKDDHYKIELQDDDSIDLLEKIYARILFIFVANIIPDFQNIIIVLLKLLLTSVNTSNNPEDVKEEINTPENITLEYLEEVDFIRNREVYSKAISGILLLLLKWTKSSHVLKFEYISQLLVDSGCLLLILKIIGLQEITDLVKAQTDIPYYTFFDYNIDRDPDSIEPLPVSVTNRRNMFWAINYLRILQMLTKHKTHRVMLLAQYKSSAILKRMLKISHPVLELYTLKLLKSQVPYLGRKWRSQNMRIISAIYLNCYTTLKDDWISKINFDEDVEEGKIQEHNLRILTYTYNGERYMPSLLPIHDEVNTAKGSTPTGPGFSGFHRYDLNNLGDEEEEELNQVSLKDYKLWLESETFYNDTEEDTRADTPAAAASTPYPFHTPDPISHQQLTQEINKLYLQQLDKQFKPAQSTAVPTDAWESPPTPRKSFTRHQAERADDEEYVQDAEEFVYQLMQVQDTTVRKWNDLQPPETQYRYVLFDDELYYLPDTATSEDDDSQYSGTREKMTAHHPPLHKNNSAVSTSSQSSTNIVGVHYRVGKKLGEGSFGVLYEGLNLLNNQSVAIKFEPRKSDAPQLRDEYRTYKVLAGLPGVPSAYYFGQEGLHNILVIDLLGPSLEDLFDMCGRKHSIKTVAMLAKQMINRVESVHERNLIYRDIKPDNFLIGRPGTKYANMVFMIDYGMAKLYRDPKTKQHIPYRERKSLSGTARYMSINTHLGREQSRRDDLESLGHVFMYFLRGSLPWQGLKAATNKQKYERIGEKKQTTPVKELCDGFPEEFGIYLQYVRKLGFEESPDYDFLRELFNKVLRRMGDSDDGIYDWMLLSGKGTETRESRRQAREEQSKLTLQPTSYARRSNHTPNSVKRHASHPNNNSNTITPPLPTMPSTPTAVRNTSNDAYKKMPDAHNHGNLDQPSYEQNQKEEHRGGFWHTLMSLMTCGTH</sequence>
<feature type="region of interest" description="Disordered" evidence="4">
    <location>
        <begin position="815"/>
        <end position="845"/>
    </location>
</feature>
<dbReference type="Proteomes" id="UP001473302">
    <property type="component" value="Unassembled WGS sequence"/>
</dbReference>
<dbReference type="SMART" id="SM01292">
    <property type="entry name" value="N1221"/>
    <property type="match status" value="1"/>
</dbReference>
<dbReference type="SUPFAM" id="SSF56112">
    <property type="entry name" value="Protein kinase-like (PK-like)"/>
    <property type="match status" value="1"/>
</dbReference>
<evidence type="ECO:0000313" key="6">
    <source>
        <dbReference type="EMBL" id="GAA5810117.1"/>
    </source>
</evidence>
<dbReference type="Pfam" id="PF00069">
    <property type="entry name" value="Pkinase"/>
    <property type="match status" value="1"/>
</dbReference>
<dbReference type="SMART" id="SM00220">
    <property type="entry name" value="S_TKc"/>
    <property type="match status" value="1"/>
</dbReference>
<proteinExistence type="predicted"/>
<feature type="compositionally biased region" description="Basic and acidic residues" evidence="4">
    <location>
        <begin position="1232"/>
        <end position="1246"/>
    </location>
</feature>
<protein>
    <recommendedName>
        <fullName evidence="5">Protein kinase domain-containing protein</fullName>
    </recommendedName>
</protein>
<evidence type="ECO:0000256" key="1">
    <source>
        <dbReference type="ARBA" id="ARBA00022741"/>
    </source>
</evidence>
<evidence type="ECO:0000313" key="7">
    <source>
        <dbReference type="Proteomes" id="UP001473302"/>
    </source>
</evidence>
<dbReference type="PROSITE" id="PS50011">
    <property type="entry name" value="PROTEIN_KINASE_DOM"/>
    <property type="match status" value="1"/>
</dbReference>
<evidence type="ECO:0000256" key="3">
    <source>
        <dbReference type="PROSITE-ProRule" id="PRU10141"/>
    </source>
</evidence>
<dbReference type="PANTHER" id="PTHR13239">
    <property type="entry name" value="PROTEIN REQUIRED FOR HYPHAL ANASTOMOSIS HAM-2"/>
    <property type="match status" value="1"/>
</dbReference>
<dbReference type="Pfam" id="PF11882">
    <property type="entry name" value="DUF3402"/>
    <property type="match status" value="2"/>
</dbReference>
<keyword evidence="2 3" id="KW-0067">ATP-binding</keyword>
<dbReference type="InterPro" id="IPR017441">
    <property type="entry name" value="Protein_kinase_ATP_BS"/>
</dbReference>